<comment type="caution">
    <text evidence="7">The sequence shown here is derived from an EMBL/GenBank/DDBJ whole genome shotgun (WGS) entry which is preliminary data.</text>
</comment>
<reference evidence="7 8" key="1">
    <citation type="submission" date="2018-03" db="EMBL/GenBank/DDBJ databases">
        <title>Genomic Encyclopedia of Archaeal and Bacterial Type Strains, Phase II (KMG-II): from individual species to whole genera.</title>
        <authorList>
            <person name="Goeker M."/>
        </authorList>
    </citation>
    <scope>NUCLEOTIDE SEQUENCE [LARGE SCALE GENOMIC DNA]</scope>
    <source>
        <strain evidence="7 8">DSM 43146</strain>
    </source>
</reference>
<dbReference type="EMBL" id="PVMZ01000008">
    <property type="protein sequence ID" value="PRX20467.1"/>
    <property type="molecule type" value="Genomic_DNA"/>
</dbReference>
<dbReference type="PANTHER" id="PTHR22595:SF79">
    <property type="entry name" value="CHITINASE 12"/>
    <property type="match status" value="1"/>
</dbReference>
<feature type="active site" description="Proton donor" evidence="3">
    <location>
        <position position="86"/>
    </location>
</feature>
<accession>A0A2T0KBA4</accession>
<evidence type="ECO:0000256" key="1">
    <source>
        <dbReference type="ARBA" id="ARBA00022821"/>
    </source>
</evidence>
<keyword evidence="1" id="KW-0611">Plant defense</keyword>
<dbReference type="OrthoDB" id="3614862at2"/>
<dbReference type="PANTHER" id="PTHR22595">
    <property type="entry name" value="CHITINASE-RELATED"/>
    <property type="match status" value="1"/>
</dbReference>
<dbReference type="FunFam" id="3.30.20.10:FF:000001">
    <property type="entry name" value="Endochitinase (Chitinase)"/>
    <property type="match status" value="1"/>
</dbReference>
<dbReference type="Pfam" id="PF00182">
    <property type="entry name" value="Glyco_hydro_19"/>
    <property type="match status" value="1"/>
</dbReference>
<dbReference type="CDD" id="cd00325">
    <property type="entry name" value="chitinase_GH19"/>
    <property type="match status" value="1"/>
</dbReference>
<evidence type="ECO:0000256" key="3">
    <source>
        <dbReference type="PIRSR" id="PIRSR001060-1"/>
    </source>
</evidence>
<dbReference type="InterPro" id="IPR016283">
    <property type="entry name" value="Glyco_hydro_19"/>
</dbReference>
<keyword evidence="5" id="KW-0732">Signal</keyword>
<dbReference type="GO" id="GO:0016998">
    <property type="term" value="P:cell wall macromolecule catabolic process"/>
    <property type="evidence" value="ECO:0007669"/>
    <property type="project" value="InterPro"/>
</dbReference>
<feature type="signal peptide" evidence="5">
    <location>
        <begin position="1"/>
        <end position="27"/>
    </location>
</feature>
<dbReference type="AlphaFoldDB" id="A0A2T0KBA4"/>
<keyword evidence="2 4" id="KW-1015">Disulfide bond</keyword>
<proteinExistence type="predicted"/>
<evidence type="ECO:0000256" key="5">
    <source>
        <dbReference type="SAM" id="SignalP"/>
    </source>
</evidence>
<sequence length="233" mass="24741">MRKTILAVVAAVAALIPAALFSATASAATLPVSEAQFQQMFPNRIPFYSYAGLVDAMQKFPAFTGTGGEDVQKREAAAFLANINHESGGLVYVEELNQANWPHYCDASQSYGCPAGQSAYHGRGPIQLSWNFNYKAAGDALGVDLLNNPDLVKNDASVAWQTGLWYWMTQTGPGSMTPHAAITGGTGFGETIRSINGALECNGGNPAQVQSRIDAYQRFTQILGVDPGGNLSC</sequence>
<keyword evidence="8" id="KW-1185">Reference proteome</keyword>
<feature type="domain" description="Glycoside hydrolase family 19 catalytic" evidence="6">
    <location>
        <begin position="46"/>
        <end position="233"/>
    </location>
</feature>
<dbReference type="GO" id="GO:0006032">
    <property type="term" value="P:chitin catabolic process"/>
    <property type="evidence" value="ECO:0007669"/>
    <property type="project" value="InterPro"/>
</dbReference>
<evidence type="ECO:0000313" key="7">
    <source>
        <dbReference type="EMBL" id="PRX20467.1"/>
    </source>
</evidence>
<feature type="disulfide bond" evidence="4">
    <location>
        <begin position="105"/>
        <end position="113"/>
    </location>
</feature>
<dbReference type="InterPro" id="IPR023346">
    <property type="entry name" value="Lysozyme-like_dom_sf"/>
</dbReference>
<gene>
    <name evidence="7" type="ORF">CLV67_108265</name>
</gene>
<feature type="disulfide bond" evidence="4">
    <location>
        <begin position="201"/>
        <end position="233"/>
    </location>
</feature>
<dbReference type="GO" id="GO:0050832">
    <property type="term" value="P:defense response to fungus"/>
    <property type="evidence" value="ECO:0007669"/>
    <property type="project" value="UniProtKB-ARBA"/>
</dbReference>
<dbReference type="Gene3D" id="3.30.20.10">
    <property type="entry name" value="Endochitinase, domain 2"/>
    <property type="match status" value="1"/>
</dbReference>
<evidence type="ECO:0000313" key="8">
    <source>
        <dbReference type="Proteomes" id="UP000239415"/>
    </source>
</evidence>
<name>A0A2T0KBA4_9ACTN</name>
<dbReference type="Gene3D" id="1.10.530.10">
    <property type="match status" value="1"/>
</dbReference>
<dbReference type="InterPro" id="IPR000726">
    <property type="entry name" value="Glyco_hydro_19_cat"/>
</dbReference>
<feature type="chain" id="PRO_5015666349" evidence="5">
    <location>
        <begin position="28"/>
        <end position="233"/>
    </location>
</feature>
<dbReference type="SUPFAM" id="SSF53955">
    <property type="entry name" value="Lysozyme-like"/>
    <property type="match status" value="1"/>
</dbReference>
<evidence type="ECO:0000259" key="6">
    <source>
        <dbReference type="Pfam" id="PF00182"/>
    </source>
</evidence>
<evidence type="ECO:0000256" key="2">
    <source>
        <dbReference type="ARBA" id="ARBA00023157"/>
    </source>
</evidence>
<organism evidence="7 8">
    <name type="scientific">Actinoplanes italicus</name>
    <dbReference type="NCBI Taxonomy" id="113567"/>
    <lineage>
        <taxon>Bacteria</taxon>
        <taxon>Bacillati</taxon>
        <taxon>Actinomycetota</taxon>
        <taxon>Actinomycetes</taxon>
        <taxon>Micromonosporales</taxon>
        <taxon>Micromonosporaceae</taxon>
        <taxon>Actinoplanes</taxon>
    </lineage>
</organism>
<dbReference type="GO" id="GO:0004568">
    <property type="term" value="F:chitinase activity"/>
    <property type="evidence" value="ECO:0007669"/>
    <property type="project" value="InterPro"/>
</dbReference>
<dbReference type="GO" id="GO:0005975">
    <property type="term" value="P:carbohydrate metabolic process"/>
    <property type="evidence" value="ECO:0007669"/>
    <property type="project" value="InterPro"/>
</dbReference>
<evidence type="ECO:0000256" key="4">
    <source>
        <dbReference type="PIRSR" id="PIRSR001060-2"/>
    </source>
</evidence>
<dbReference type="PIRSF" id="PIRSF001060">
    <property type="entry name" value="Endochitinase"/>
    <property type="match status" value="1"/>
</dbReference>
<dbReference type="Proteomes" id="UP000239415">
    <property type="component" value="Unassembled WGS sequence"/>
</dbReference>
<protein>
    <submittedName>
        <fullName evidence="7">Chitinase GH19</fullName>
    </submittedName>
</protein>